<name>R9P9N7_PSEHS</name>
<sequence length="154" mass="17405">MATLPRRHNLRAKTGACLGETTKRSVNVSDVHGRLGEGASTNGKIHMLGRVLRVPGSQCSCSACKTIQYDMFIDHDSSTAAENSRIRQSCDVPILRFRSLIVLLYLNRRGYVTYTAPTWTAGRRSKIELWGGRFWRTVIRERDNPFRSPGLAYF</sequence>
<gene>
    <name evidence="1" type="ORF">PHSY_005653</name>
</gene>
<evidence type="ECO:0000313" key="2">
    <source>
        <dbReference type="Proteomes" id="UP000014071"/>
    </source>
</evidence>
<evidence type="ECO:0000313" key="1">
    <source>
        <dbReference type="EMBL" id="GAC98064.1"/>
    </source>
</evidence>
<keyword evidence="2" id="KW-1185">Reference proteome</keyword>
<reference evidence="2" key="1">
    <citation type="journal article" date="2013" name="Genome Announc.">
        <title>Draft genome sequence of the basidiomycetous yeast-like fungus Pseudozyma hubeiensis SY62, which produces an abundant amount of the biosurfactant mannosylerythritol lipids.</title>
        <authorList>
            <person name="Konishi M."/>
            <person name="Hatada Y."/>
            <person name="Horiuchi J."/>
        </authorList>
    </citation>
    <scope>NUCLEOTIDE SEQUENCE [LARGE SCALE GENOMIC DNA]</scope>
    <source>
        <strain evidence="2">SY62</strain>
    </source>
</reference>
<dbReference type="HOGENOM" id="CLU_1705032_0_0_1"/>
<dbReference type="EMBL" id="DF238815">
    <property type="protein sequence ID" value="GAC98064.1"/>
    <property type="molecule type" value="Genomic_DNA"/>
</dbReference>
<dbReference type="RefSeq" id="XP_012191651.1">
    <property type="nucleotide sequence ID" value="XM_012336261.1"/>
</dbReference>
<organism evidence="1 2">
    <name type="scientific">Pseudozyma hubeiensis (strain SY62)</name>
    <name type="common">Yeast</name>
    <dbReference type="NCBI Taxonomy" id="1305764"/>
    <lineage>
        <taxon>Eukaryota</taxon>
        <taxon>Fungi</taxon>
        <taxon>Dikarya</taxon>
        <taxon>Basidiomycota</taxon>
        <taxon>Ustilaginomycotina</taxon>
        <taxon>Ustilaginomycetes</taxon>
        <taxon>Ustilaginales</taxon>
        <taxon>Ustilaginaceae</taxon>
        <taxon>Pseudozyma</taxon>
    </lineage>
</organism>
<dbReference type="Proteomes" id="UP000014071">
    <property type="component" value="Unassembled WGS sequence"/>
</dbReference>
<protein>
    <submittedName>
        <fullName evidence="1">WD repeat-containing protein 46</fullName>
    </submittedName>
</protein>
<accession>R9P9N7</accession>
<dbReference type="AlphaFoldDB" id="R9P9N7"/>
<dbReference type="GeneID" id="24110930"/>
<proteinExistence type="predicted"/>